<reference evidence="2" key="1">
    <citation type="submission" date="2011-06" db="EMBL/GenBank/DDBJ databases">
        <title>Complete sequence of Streptococcus parasanguinis strain ATCC 15912.</title>
        <authorList>
            <person name="Muzny D."/>
            <person name="Qin X."/>
            <person name="Buhay C."/>
            <person name="Dugan-Rocha S."/>
            <person name="Ding Y."/>
            <person name="Chen G."/>
            <person name="Hawes A."/>
            <person name="Holder M."/>
            <person name="Jhangiani S."/>
            <person name="Johnson A."/>
            <person name="Khan Z."/>
            <person name="Li Z."/>
            <person name="Liu W."/>
            <person name="Liu X."/>
            <person name="Perez L."/>
            <person name="Shen H."/>
            <person name="Wang Q."/>
            <person name="Watt J."/>
            <person name="Xi L."/>
            <person name="Xin Y."/>
            <person name="Zhou J."/>
            <person name="Deng J."/>
            <person name="Jiang H."/>
            <person name="Liu Y."/>
            <person name="Qu J."/>
            <person name="Song X.-Z."/>
            <person name="Zhang L."/>
            <person name="Villasana D."/>
            <person name="Johnson A."/>
            <person name="Liu J."/>
            <person name="Liyanage D."/>
            <person name="Lorensuhewa L."/>
            <person name="Robinson T."/>
            <person name="Song A."/>
            <person name="Song B.-B."/>
            <person name="Dinh H."/>
            <person name="Thornton R."/>
            <person name="Coyle M."/>
            <person name="Francisco L."/>
            <person name="Jackson L."/>
            <person name="Javaid M."/>
            <person name="Korchina V."/>
            <person name="Kovar C."/>
            <person name="Mata R."/>
            <person name="Mathew T."/>
            <person name="Ngo R."/>
            <person name="Nguyen L."/>
            <person name="Nguyen N."/>
            <person name="Okwuonu G."/>
            <person name="Ongeri F."/>
            <person name="Pham C."/>
            <person name="Simmons D."/>
            <person name="Wilczek-Boney K."/>
            <person name="Hale W."/>
            <person name="Jakkamsetti A."/>
            <person name="Pham P."/>
            <person name="Ruth R."/>
            <person name="San Lucas F."/>
            <person name="Warren J."/>
            <person name="Zhang J."/>
            <person name="Zhao Z."/>
            <person name="Zhou C."/>
            <person name="Zhu D."/>
            <person name="Lee S."/>
            <person name="Bess C."/>
            <person name="Blankenburg K."/>
            <person name="Forbes L."/>
            <person name="Fu Q."/>
            <person name="Gubbala S."/>
            <person name="Hirani K."/>
            <person name="Jayaseelan J.C."/>
            <person name="Lara F."/>
            <person name="Munidasa M."/>
            <person name="Palculict T."/>
            <person name="Patil S."/>
            <person name="Pu L.-L."/>
            <person name="Saada N."/>
            <person name="Tang L."/>
            <person name="Weissenberger G."/>
            <person name="Zhu Y."/>
            <person name="Hemphill L."/>
            <person name="Shang Y."/>
            <person name="Youmans B."/>
            <person name="Ayvaz T."/>
            <person name="Ross M."/>
            <person name="Santibanez J."/>
            <person name="Aqrawi P."/>
            <person name="Gross S."/>
            <person name="Joshi V."/>
            <person name="Fowler G."/>
            <person name="Nazareth L."/>
            <person name="Reid J."/>
            <person name="Worley K."/>
            <person name="Petrosino J."/>
            <person name="Highlander S."/>
            <person name="Gibbs R."/>
        </authorList>
    </citation>
    <scope>NUCLEOTIDE SEQUENCE [LARGE SCALE GENOMIC DNA]</scope>
    <source>
        <strain evidence="2">ATCC 15912 / DSM 6778 / CIP 104372 / LMG 14537</strain>
    </source>
</reference>
<evidence type="ECO:0000313" key="2">
    <source>
        <dbReference type="Proteomes" id="UP000001502"/>
    </source>
</evidence>
<evidence type="ECO:0000313" key="1">
    <source>
        <dbReference type="EMBL" id="AEH55978.1"/>
    </source>
</evidence>
<protein>
    <submittedName>
        <fullName evidence="1">Uncharacterized protein</fullName>
    </submittedName>
</protein>
<sequence length="183" mass="21178">MKRMPTISDILEKFYSDHEVKPYISPERDLEAWLLDPKPVSKRNMELLRDGLLAGDIILLWRIHFGTFTTETWFPKYFEYTYGIHASEHLKALVDKGYAFIESAFDSLDHINATMKKAILKKKGVAGLSKMKSADLNQALAEHFTEEELAEQFTIRGYQLTDKGKQALKDYQAIIDRHPKKNI</sequence>
<organism evidence="1 2">
    <name type="scientific">Streptococcus parasanguinis (strain ATCC 15912 / DSM 6778 / CIP 104372 / LMG 14537)</name>
    <dbReference type="NCBI Taxonomy" id="760570"/>
    <lineage>
        <taxon>Bacteria</taxon>
        <taxon>Bacillati</taxon>
        <taxon>Bacillota</taxon>
        <taxon>Bacilli</taxon>
        <taxon>Lactobacillales</taxon>
        <taxon>Streptococcaceae</taxon>
        <taxon>Streptococcus</taxon>
    </lineage>
</organism>
<dbReference type="KEGG" id="scp:HMPREF0833_10947"/>
<dbReference type="HOGENOM" id="CLU_1546744_0_0_9"/>
<proteinExistence type="predicted"/>
<dbReference type="Proteomes" id="UP000001502">
    <property type="component" value="Chromosome"/>
</dbReference>
<dbReference type="AlphaFoldDB" id="F8DJD3"/>
<accession>F8DJD3</accession>
<name>F8DJD3_STREP</name>
<dbReference type="EMBL" id="CP002843">
    <property type="protein sequence ID" value="AEH55978.1"/>
    <property type="molecule type" value="Genomic_DNA"/>
</dbReference>
<gene>
    <name evidence="1" type="ordered locus">HMPREF0833_10947</name>
</gene>